<comment type="caution">
    <text evidence="3">The sequence shown here is derived from an EMBL/GenBank/DDBJ whole genome shotgun (WGS) entry which is preliminary data.</text>
</comment>
<name>A0ABR1GA17_AURAN</name>
<dbReference type="SUPFAM" id="SSF50891">
    <property type="entry name" value="Cyclophilin-like"/>
    <property type="match status" value="1"/>
</dbReference>
<sequence>MRNKGATKVGDLKVEVFCDTAPATSFNFLALCASGAAPAPYADRQTTADRAPPAAALERRYTVFGRLIDGFDALDALEKLPVGKKNRPTTDVRIERVTIHANPARAHASFFASPPAGAGE</sequence>
<protein>
    <submittedName>
        <fullName evidence="3">Peptidyl-prolyl cis-trans isomerase</fullName>
    </submittedName>
</protein>
<comment type="catalytic activity">
    <reaction evidence="1">
        <text>[protein]-peptidylproline (omega=180) = [protein]-peptidylproline (omega=0)</text>
        <dbReference type="Rhea" id="RHEA:16237"/>
        <dbReference type="Rhea" id="RHEA-COMP:10747"/>
        <dbReference type="Rhea" id="RHEA-COMP:10748"/>
        <dbReference type="ChEBI" id="CHEBI:83833"/>
        <dbReference type="ChEBI" id="CHEBI:83834"/>
        <dbReference type="EC" id="5.2.1.8"/>
    </reaction>
</comment>
<dbReference type="EMBL" id="JBBJCI010000039">
    <property type="protein sequence ID" value="KAK7249824.1"/>
    <property type="molecule type" value="Genomic_DNA"/>
</dbReference>
<dbReference type="InterPro" id="IPR044666">
    <property type="entry name" value="Cyclophilin_A-like"/>
</dbReference>
<accession>A0ABR1GA17</accession>
<dbReference type="InterPro" id="IPR029000">
    <property type="entry name" value="Cyclophilin-like_dom_sf"/>
</dbReference>
<dbReference type="PROSITE" id="PS50072">
    <property type="entry name" value="CSA_PPIASE_2"/>
    <property type="match status" value="1"/>
</dbReference>
<evidence type="ECO:0000259" key="2">
    <source>
        <dbReference type="PROSITE" id="PS50072"/>
    </source>
</evidence>
<keyword evidence="3" id="KW-0413">Isomerase</keyword>
<dbReference type="Gene3D" id="2.40.100.10">
    <property type="entry name" value="Cyclophilin-like"/>
    <property type="match status" value="2"/>
</dbReference>
<dbReference type="PANTHER" id="PTHR45625:SF2">
    <property type="entry name" value="PEPTIDYL-PROLYL CIS-TRANS ISOMERASE-LIKE 3"/>
    <property type="match status" value="1"/>
</dbReference>
<dbReference type="GO" id="GO:0016853">
    <property type="term" value="F:isomerase activity"/>
    <property type="evidence" value="ECO:0007669"/>
    <property type="project" value="UniProtKB-KW"/>
</dbReference>
<dbReference type="PANTHER" id="PTHR45625">
    <property type="entry name" value="PEPTIDYL-PROLYL CIS-TRANS ISOMERASE-RELATED"/>
    <property type="match status" value="1"/>
</dbReference>
<dbReference type="Pfam" id="PF00160">
    <property type="entry name" value="Pro_isomerase"/>
    <property type="match status" value="1"/>
</dbReference>
<dbReference type="Proteomes" id="UP001363151">
    <property type="component" value="Unassembled WGS sequence"/>
</dbReference>
<dbReference type="InterPro" id="IPR002130">
    <property type="entry name" value="Cyclophilin-type_PPIase_dom"/>
</dbReference>
<evidence type="ECO:0000313" key="4">
    <source>
        <dbReference type="Proteomes" id="UP001363151"/>
    </source>
</evidence>
<evidence type="ECO:0000256" key="1">
    <source>
        <dbReference type="ARBA" id="ARBA00000971"/>
    </source>
</evidence>
<feature type="domain" description="PPIase cyclophilin-type" evidence="2">
    <location>
        <begin position="1"/>
        <end position="99"/>
    </location>
</feature>
<proteinExistence type="predicted"/>
<organism evidence="3 4">
    <name type="scientific">Aureococcus anophagefferens</name>
    <name type="common">Harmful bloom alga</name>
    <dbReference type="NCBI Taxonomy" id="44056"/>
    <lineage>
        <taxon>Eukaryota</taxon>
        <taxon>Sar</taxon>
        <taxon>Stramenopiles</taxon>
        <taxon>Ochrophyta</taxon>
        <taxon>Pelagophyceae</taxon>
        <taxon>Pelagomonadales</taxon>
        <taxon>Pelagomonadaceae</taxon>
        <taxon>Aureococcus</taxon>
    </lineage>
</organism>
<gene>
    <name evidence="3" type="ORF">SO694_00005132</name>
</gene>
<evidence type="ECO:0000313" key="3">
    <source>
        <dbReference type="EMBL" id="KAK7249824.1"/>
    </source>
</evidence>
<reference evidence="3 4" key="1">
    <citation type="submission" date="2024-03" db="EMBL/GenBank/DDBJ databases">
        <title>Aureococcus anophagefferens CCMP1851 and Kratosvirus quantuckense: Draft genome of a second virus-susceptible host strain in the model system.</title>
        <authorList>
            <person name="Chase E."/>
            <person name="Truchon A.R."/>
            <person name="Schepens W."/>
            <person name="Wilhelm S.W."/>
        </authorList>
    </citation>
    <scope>NUCLEOTIDE SEQUENCE [LARGE SCALE GENOMIC DNA]</scope>
    <source>
        <strain evidence="3 4">CCMP1851</strain>
    </source>
</reference>
<keyword evidence="4" id="KW-1185">Reference proteome</keyword>